<gene>
    <name evidence="3" type="ORF">BLSMQ_3771</name>
</gene>
<evidence type="ECO:0000256" key="2">
    <source>
        <dbReference type="SAM" id="Phobius"/>
    </source>
</evidence>
<dbReference type="OrthoDB" id="4424690at2"/>
<feature type="transmembrane region" description="Helical" evidence="2">
    <location>
        <begin position="81"/>
        <end position="105"/>
    </location>
</feature>
<feature type="region of interest" description="Disordered" evidence="1">
    <location>
        <begin position="936"/>
        <end position="989"/>
    </location>
</feature>
<dbReference type="AlphaFoldDB" id="A0A1D7W8V3"/>
<dbReference type="EMBL" id="CP017150">
    <property type="protein sequence ID" value="AOP55469.1"/>
    <property type="molecule type" value="Genomic_DNA"/>
</dbReference>
<dbReference type="KEGG" id="blin:BLSMQ_3771"/>
<keyword evidence="2" id="KW-0472">Membrane</keyword>
<dbReference type="Proteomes" id="UP000094793">
    <property type="component" value="Chromosome"/>
</dbReference>
<proteinExistence type="predicted"/>
<feature type="region of interest" description="Disordered" evidence="1">
    <location>
        <begin position="107"/>
        <end position="130"/>
    </location>
</feature>
<name>A0A1D7W8V3_BREAU</name>
<reference evidence="4" key="1">
    <citation type="submission" date="2016-09" db="EMBL/GenBank/DDBJ databases">
        <title>Complete Genome Sequence of Brevibacterium linens SMQ-1335.</title>
        <authorList>
            <person name="de Melo A.G."/>
            <person name="Labrie S.J."/>
            <person name="Dumaresq J."/>
            <person name="Roberts R.J."/>
            <person name="Tremblay D.M."/>
            <person name="Moineau S."/>
        </authorList>
    </citation>
    <scope>NUCLEOTIDE SEQUENCE [LARGE SCALE GENOMIC DNA]</scope>
    <source>
        <strain evidence="4">SMQ-1335</strain>
    </source>
</reference>
<dbReference type="PATRIC" id="fig|1703.10.peg.3889"/>
<dbReference type="InterPro" id="IPR002035">
    <property type="entry name" value="VWF_A"/>
</dbReference>
<evidence type="ECO:0000256" key="1">
    <source>
        <dbReference type="SAM" id="MobiDB-lite"/>
    </source>
</evidence>
<dbReference type="Gene3D" id="3.40.50.410">
    <property type="entry name" value="von Willebrand factor, type A domain"/>
    <property type="match status" value="1"/>
</dbReference>
<evidence type="ECO:0000313" key="3">
    <source>
        <dbReference type="EMBL" id="AOP55469.1"/>
    </source>
</evidence>
<feature type="transmembrane region" description="Helical" evidence="2">
    <location>
        <begin position="768"/>
        <end position="789"/>
    </location>
</feature>
<protein>
    <submittedName>
        <fullName evidence="3">Putative membrane protein</fullName>
    </submittedName>
</protein>
<dbReference type="SMART" id="SM00327">
    <property type="entry name" value="VWA"/>
    <property type="match status" value="1"/>
</dbReference>
<dbReference type="Pfam" id="PF13519">
    <property type="entry name" value="VWA_2"/>
    <property type="match status" value="1"/>
</dbReference>
<keyword evidence="2" id="KW-1133">Transmembrane helix</keyword>
<evidence type="ECO:0000313" key="4">
    <source>
        <dbReference type="Proteomes" id="UP000094793"/>
    </source>
</evidence>
<dbReference type="InterPro" id="IPR036465">
    <property type="entry name" value="vWFA_dom_sf"/>
</dbReference>
<organism evidence="3 4">
    <name type="scientific">Brevibacterium aurantiacum</name>
    <dbReference type="NCBI Taxonomy" id="273384"/>
    <lineage>
        <taxon>Bacteria</taxon>
        <taxon>Bacillati</taxon>
        <taxon>Actinomycetota</taxon>
        <taxon>Actinomycetes</taxon>
        <taxon>Micrococcales</taxon>
        <taxon>Brevibacteriaceae</taxon>
        <taxon>Brevibacterium</taxon>
    </lineage>
</organism>
<dbReference type="CDD" id="cd00198">
    <property type="entry name" value="vWFA"/>
    <property type="match status" value="1"/>
</dbReference>
<feature type="compositionally biased region" description="Low complexity" evidence="1">
    <location>
        <begin position="107"/>
        <end position="126"/>
    </location>
</feature>
<dbReference type="PROSITE" id="PS50234">
    <property type="entry name" value="VWFA"/>
    <property type="match status" value="1"/>
</dbReference>
<dbReference type="SUPFAM" id="SSF53300">
    <property type="entry name" value="vWA-like"/>
    <property type="match status" value="1"/>
</dbReference>
<sequence length="989" mass="103847">MGICGSYSNWADRLLPQGRYIASSDRSLCRAWLSENSLRDYYRRLPCCGSDCRCLRGPVVGESMTRQFEIKSGALRSKKDGILALLTVSTLVFAFALLGSLPGYAAAGSSSSDKSQSSSSGKGTAGDADTDVASLPQQFGSCVASGGHADIILLMDESGSLGETDPDNARVSAGLHLVNRLAKLSADTDLNVQLTAFGHGYDVVRDWTALSGPGALKAMRASVNDLADRTNGVDTDYWTAIDKARQELAKVASARGADTPSCQTIVFFSDGELDVEVRKSDSALKDYGSKKAYAEGADLSSEKGAREAEKAAEEDLCRAGGLADQLRSSKVALFGVGLGSEETNAKTFNLMRSIVTGTTEDGSTTCGELLPPVAGEFYAASDIDSLLLAFDSIASLGGEPIRQEKGVCVDKACSEQAHNFVLDESTPVVDILASAQADGMGAALIGPDGEVLDLESSDSSGTRKVGSVEVEYAWDSSRTVSVSIDGKGGDPADWSGQWQFAFVTSDEALADTTTSSNIHITPDLKPEWAALEETEMRRGEALDKVQFSLTNKAGDNVDPTDLAGKLKYKVISTDAEGNQQTVLDTDDKKAISKAVTWDLGDTAVGEGTVELSAEVTTADTNDKDGKKVKGTKLAPVVVTNAISVLPPVSYPTIPGSVDFGEVEGPVDLSATLPIEGEGCAWIPDGGTAVAASPKGLETSQISANEAVSEKTCADGEITVNLRSDNQGNGTINGTFVVNIASADGQGDPVEVPIDFTASIVKPLDTFNFVTAVLAAIILGLGIPVGLLYLQKWLTSKIPARPLIAVRAPITVEGDQVLRDRRPFEFQDGDSRNTVAISDNGARKISAAGIDLEVRLGPSPLGRGYVTVDAPRSISGADPAIPARLPLDVHNKWIVMKSADGAPGQAEILLLVSGTADQSTRARLVDEINNRAGELERRLRESAGPDHAMVGGGAAGSHNADDSHDPFGVSRQDPWSTTGEKKNDVPWGEL</sequence>
<accession>A0A1D7W8V3</accession>
<keyword evidence="2" id="KW-0812">Transmembrane</keyword>